<dbReference type="AlphaFoldDB" id="A0A0M4DBS8"/>
<evidence type="ECO:0000256" key="4">
    <source>
        <dbReference type="ARBA" id="ARBA00022884"/>
    </source>
</evidence>
<keyword evidence="4" id="KW-0694">RNA-binding</keyword>
<evidence type="ECO:0000256" key="3">
    <source>
        <dbReference type="ARBA" id="ARBA00022730"/>
    </source>
</evidence>
<keyword evidence="2" id="KW-0690">Ribosome biogenesis</keyword>
<dbReference type="GO" id="GO:0019843">
    <property type="term" value="F:rRNA binding"/>
    <property type="evidence" value="ECO:0007669"/>
    <property type="project" value="UniProtKB-KW"/>
</dbReference>
<dbReference type="NCBIfam" id="NF003593">
    <property type="entry name" value="PRK05255.1-1"/>
    <property type="match status" value="1"/>
</dbReference>
<evidence type="ECO:0000256" key="5">
    <source>
        <dbReference type="SAM" id="MobiDB-lite"/>
    </source>
</evidence>
<dbReference type="InterPro" id="IPR023153">
    <property type="entry name" value="DarP_sf"/>
</dbReference>
<keyword evidence="7" id="KW-1185">Reference proteome</keyword>
<feature type="compositionally biased region" description="Basic and acidic residues" evidence="5">
    <location>
        <begin position="12"/>
        <end position="22"/>
    </location>
</feature>
<keyword evidence="1" id="KW-0963">Cytoplasm</keyword>
<dbReference type="OrthoDB" id="5402031at2"/>
<keyword evidence="3" id="KW-0699">rRNA-binding</keyword>
<dbReference type="KEGG" id="des:DSOUD_3155"/>
<dbReference type="RefSeq" id="WP_053551855.1">
    <property type="nucleotide sequence ID" value="NZ_CP010802.1"/>
</dbReference>
<dbReference type="SUPFAM" id="SSF158710">
    <property type="entry name" value="PSPTO4464-like"/>
    <property type="match status" value="1"/>
</dbReference>
<dbReference type="PATRIC" id="fig|1603606.3.peg.3400"/>
<evidence type="ECO:0000313" key="6">
    <source>
        <dbReference type="EMBL" id="ALC17880.1"/>
    </source>
</evidence>
<dbReference type="STRING" id="1603606.DSOUD_3155"/>
<dbReference type="GO" id="GO:0005829">
    <property type="term" value="C:cytosol"/>
    <property type="evidence" value="ECO:0007669"/>
    <property type="project" value="TreeGrafter"/>
</dbReference>
<protein>
    <recommendedName>
        <fullName evidence="8">Ribosome-associated protein</fullName>
    </recommendedName>
</protein>
<name>A0A0M4DBS8_9BACT</name>
<dbReference type="PANTHER" id="PTHR38101">
    <property type="entry name" value="UPF0307 PROTEIN YJGA"/>
    <property type="match status" value="1"/>
</dbReference>
<evidence type="ECO:0000256" key="2">
    <source>
        <dbReference type="ARBA" id="ARBA00022517"/>
    </source>
</evidence>
<gene>
    <name evidence="6" type="ORF">DSOUD_3155</name>
</gene>
<dbReference type="InterPro" id="IPR006839">
    <property type="entry name" value="DarP"/>
</dbReference>
<dbReference type="Gene3D" id="1.10.60.30">
    <property type="entry name" value="PSPTO4464-like domains"/>
    <property type="match status" value="2"/>
</dbReference>
<dbReference type="EMBL" id="CP010802">
    <property type="protein sequence ID" value="ALC17880.1"/>
    <property type="molecule type" value="Genomic_DNA"/>
</dbReference>
<accession>A0A0M4DBS8</accession>
<dbReference type="PANTHER" id="PTHR38101:SF1">
    <property type="entry name" value="UPF0307 PROTEIN YJGA"/>
    <property type="match status" value="1"/>
</dbReference>
<organism evidence="6 7">
    <name type="scientific">Desulfuromonas soudanensis</name>
    <dbReference type="NCBI Taxonomy" id="1603606"/>
    <lineage>
        <taxon>Bacteria</taxon>
        <taxon>Pseudomonadati</taxon>
        <taxon>Thermodesulfobacteriota</taxon>
        <taxon>Desulfuromonadia</taxon>
        <taxon>Desulfuromonadales</taxon>
        <taxon>Desulfuromonadaceae</taxon>
        <taxon>Desulfuromonas</taxon>
    </lineage>
</organism>
<proteinExistence type="predicted"/>
<evidence type="ECO:0000313" key="7">
    <source>
        <dbReference type="Proteomes" id="UP000057158"/>
    </source>
</evidence>
<evidence type="ECO:0008006" key="8">
    <source>
        <dbReference type="Google" id="ProtNLM"/>
    </source>
</evidence>
<dbReference type="Proteomes" id="UP000057158">
    <property type="component" value="Chromosome"/>
</dbReference>
<sequence>MNQRWYNDEPPTEGRGRSAKKRAAEAVEELAKRLVALPEAACRKLPLSADLRKELQLARDTEAMGARKRQVKHFAGEMRRREEEIEAIQTFLEGTDQVNLQARREFHHLEELRDRLCEPATFAEALDEAMQACPSLDRETLSGLARSVHSSADKRAAREIFRRLRDGAVKS</sequence>
<dbReference type="GO" id="GO:0042254">
    <property type="term" value="P:ribosome biogenesis"/>
    <property type="evidence" value="ECO:0007669"/>
    <property type="project" value="UniProtKB-KW"/>
</dbReference>
<dbReference type="Pfam" id="PF04751">
    <property type="entry name" value="DarP"/>
    <property type="match status" value="1"/>
</dbReference>
<feature type="region of interest" description="Disordered" evidence="5">
    <location>
        <begin position="1"/>
        <end position="22"/>
    </location>
</feature>
<reference evidence="6 7" key="1">
    <citation type="submission" date="2015-07" db="EMBL/GenBank/DDBJ databases">
        <title>Isolation and Genomic Characterization of a Novel Halophilic Metal-Reducing Deltaproteobacterium from the Deep Subsurface.</title>
        <authorList>
            <person name="Badalamenti J.P."/>
            <person name="Summers Z.M."/>
            <person name="Gralnick J.A."/>
            <person name="Bond D.R."/>
        </authorList>
    </citation>
    <scope>NUCLEOTIDE SEQUENCE [LARGE SCALE GENOMIC DNA]</scope>
    <source>
        <strain evidence="6 7">WTL</strain>
    </source>
</reference>
<evidence type="ECO:0000256" key="1">
    <source>
        <dbReference type="ARBA" id="ARBA00022490"/>
    </source>
</evidence>
<dbReference type="CDD" id="cd16331">
    <property type="entry name" value="YjgA-like"/>
    <property type="match status" value="1"/>
</dbReference>